<sequence length="1222" mass="134386">MYKIYTRKRGMQLPCFQKILLIMRLTTVILIATIMQVSASGFAQRVTFRSKDGSLKQLFTEIKKQTGYNVVWKTAELNAARPINVNFINTALDDVLKTSLSNQSLGYTIEKNTIVIKAKEPSFLDRLVNAFADIDVRGRILDEKGQGLPGATVKVKGNNKTALTNSNGEFILQNVDENATLVISYLGYKTVEVTVKKDIGPVTLLPEAGNLLEVNVTVNTGYQSLSKERSAGSFAKPDQEILANRSTSMNVLQRIDGLVPGLTVNNAPGSESILIRGLNSINSSRSPLIVVDGIPTSNISLINPQDVADITVLKDATAASIWGAKASNGVVVVTTRKGTNSEGIKVDYDGFISFQGKPDLGYLPVLNSQQYIQAAKEVFDPVTYPWNVTSAFALGSVGMPPHEMILYNKYRGLINSAQANKSLDSLASMNNRDQIKDLWYRNAALMNHTISLTGGGKVHSFYGSAAYTDTKSNRPGTQDRSYKVNLRQDFNFNKVLKVYLITDLTNNITSAPRNVSIDTRFYPYQLFRDANGNSLAMPYVGALTDSTRKASEARSRISLDYKPLDDMNLAAAKGNSLLNRVIGGFTVKPIKFLRYEGVFGYIRGHNKTSLYDDNTSFVQRNELVNFTVAANPSVTPVYYLPVAGGKYSTNNILQKEWTIRNQFIFDHSWKQSLHQLTVLAGQEAQEQMLTLNQSIARGYDQQLRNAIPVDYAVLSLGIQNPVVPNNLNRSVLSSDFYSETESQTRFSSYYANGAYTYAQKYSVNASWRVDKSNLFGLDKGAQGKPVWSAGAKWIISEENFMKPMSFLNHLSLRATYGVTGNSPVPGTASSYNILSSATSASLPGGRSFSVATPGNPSLTWERTKITNVGLDFGILNNRVSGSLDYYSKITDDLIGQLPVNTLTGYSVIVGNYGSLKNKGIEAVVNSLNINTSNFRWTTSLNLAYNKNEITSIKYLTPLTIGQQMISQRFFPGYSAFALFAYRYAGLDGLGDPQIRLADGTVTKSRNVSTPDDMRYMGTTQPPFSGGLSNTFSYKGFSLGLNAVFNLGHVMRRDVGSYFSGRLVGANALVLAAGRYTSGVNLAQGNVNSIFLERWKQPGDENSTHVPSYVSNSSLSNSRRDINYYTYGDLNVLDASYIKLRDITLSYRLPKSVISNLKASNITLRMQISNLMLWKANRYGIDPEFQGYNLGVASGGDPETISSVNRAMRSMQGMVTFGAHASF</sequence>
<dbReference type="Gene3D" id="2.40.170.20">
    <property type="entry name" value="TonB-dependent receptor, beta-barrel domain"/>
    <property type="match status" value="1"/>
</dbReference>
<gene>
    <name evidence="9" type="ORF">SAMN04488524_0439</name>
</gene>
<dbReference type="AlphaFoldDB" id="A0A1W1Z729"/>
<keyword evidence="10" id="KW-1185">Reference proteome</keyword>
<dbReference type="Pfam" id="PF13715">
    <property type="entry name" value="CarbopepD_reg_2"/>
    <property type="match status" value="1"/>
</dbReference>
<dbReference type="PROSITE" id="PS52016">
    <property type="entry name" value="TONB_DEPENDENT_REC_3"/>
    <property type="match status" value="1"/>
</dbReference>
<proteinExistence type="inferred from homology"/>
<name>A0A1W1Z729_9SPHI</name>
<keyword evidence="4 7" id="KW-0812">Transmembrane</keyword>
<dbReference type="OrthoDB" id="9768177at2"/>
<dbReference type="RefSeq" id="WP_084236783.1">
    <property type="nucleotide sequence ID" value="NZ_FWXT01000001.1"/>
</dbReference>
<dbReference type="EMBL" id="FWXT01000001">
    <property type="protein sequence ID" value="SMC44307.1"/>
    <property type="molecule type" value="Genomic_DNA"/>
</dbReference>
<evidence type="ECO:0000259" key="8">
    <source>
        <dbReference type="Pfam" id="PF07715"/>
    </source>
</evidence>
<dbReference type="Proteomes" id="UP000192756">
    <property type="component" value="Unassembled WGS sequence"/>
</dbReference>
<evidence type="ECO:0000256" key="1">
    <source>
        <dbReference type="ARBA" id="ARBA00004571"/>
    </source>
</evidence>
<evidence type="ECO:0000256" key="7">
    <source>
        <dbReference type="PROSITE-ProRule" id="PRU01360"/>
    </source>
</evidence>
<dbReference type="Gene3D" id="2.170.130.10">
    <property type="entry name" value="TonB-dependent receptor, plug domain"/>
    <property type="match status" value="1"/>
</dbReference>
<evidence type="ECO:0000256" key="6">
    <source>
        <dbReference type="ARBA" id="ARBA00023237"/>
    </source>
</evidence>
<evidence type="ECO:0000313" key="9">
    <source>
        <dbReference type="EMBL" id="SMC44307.1"/>
    </source>
</evidence>
<dbReference type="InterPro" id="IPR039426">
    <property type="entry name" value="TonB-dep_rcpt-like"/>
</dbReference>
<dbReference type="Pfam" id="PF07715">
    <property type="entry name" value="Plug"/>
    <property type="match status" value="1"/>
</dbReference>
<dbReference type="Gene3D" id="2.60.40.1120">
    <property type="entry name" value="Carboxypeptidase-like, regulatory domain"/>
    <property type="match status" value="1"/>
</dbReference>
<dbReference type="InterPro" id="IPR023996">
    <property type="entry name" value="TonB-dep_OMP_SusC/RagA"/>
</dbReference>
<comment type="similarity">
    <text evidence="7">Belongs to the TonB-dependent receptor family.</text>
</comment>
<dbReference type="NCBIfam" id="TIGR04057">
    <property type="entry name" value="SusC_RagA_signa"/>
    <property type="match status" value="1"/>
</dbReference>
<dbReference type="InterPro" id="IPR036942">
    <property type="entry name" value="Beta-barrel_TonB_sf"/>
</dbReference>
<evidence type="ECO:0000313" key="10">
    <source>
        <dbReference type="Proteomes" id="UP000192756"/>
    </source>
</evidence>
<dbReference type="SUPFAM" id="SSF49464">
    <property type="entry name" value="Carboxypeptidase regulatory domain-like"/>
    <property type="match status" value="1"/>
</dbReference>
<keyword evidence="5 7" id="KW-0472">Membrane</keyword>
<dbReference type="STRING" id="151894.SAMN04488524_0439"/>
<comment type="subcellular location">
    <subcellularLocation>
        <location evidence="1 7">Cell outer membrane</location>
        <topology evidence="1 7">Multi-pass membrane protein</topology>
    </subcellularLocation>
</comment>
<evidence type="ECO:0000256" key="4">
    <source>
        <dbReference type="ARBA" id="ARBA00022692"/>
    </source>
</evidence>
<dbReference type="InterPro" id="IPR008969">
    <property type="entry name" value="CarboxyPept-like_regulatory"/>
</dbReference>
<reference evidence="10" key="1">
    <citation type="submission" date="2017-04" db="EMBL/GenBank/DDBJ databases">
        <authorList>
            <person name="Varghese N."/>
            <person name="Submissions S."/>
        </authorList>
    </citation>
    <scope>NUCLEOTIDE SEQUENCE [LARGE SCALE GENOMIC DNA]</scope>
    <source>
        <strain evidence="10">DSM 12126</strain>
    </source>
</reference>
<keyword evidence="2 7" id="KW-0813">Transport</keyword>
<dbReference type="GO" id="GO:0009279">
    <property type="term" value="C:cell outer membrane"/>
    <property type="evidence" value="ECO:0007669"/>
    <property type="project" value="UniProtKB-SubCell"/>
</dbReference>
<organism evidence="9 10">
    <name type="scientific">Pedobacter africanus</name>
    <dbReference type="NCBI Taxonomy" id="151894"/>
    <lineage>
        <taxon>Bacteria</taxon>
        <taxon>Pseudomonadati</taxon>
        <taxon>Bacteroidota</taxon>
        <taxon>Sphingobacteriia</taxon>
        <taxon>Sphingobacteriales</taxon>
        <taxon>Sphingobacteriaceae</taxon>
        <taxon>Pedobacter</taxon>
    </lineage>
</organism>
<keyword evidence="6 7" id="KW-0998">Cell outer membrane</keyword>
<evidence type="ECO:0000256" key="2">
    <source>
        <dbReference type="ARBA" id="ARBA00022448"/>
    </source>
</evidence>
<keyword evidence="3 7" id="KW-1134">Transmembrane beta strand</keyword>
<protein>
    <submittedName>
        <fullName evidence="9">TonB-linked outer membrane protein, SusC/RagA family</fullName>
    </submittedName>
</protein>
<feature type="domain" description="TonB-dependent receptor plug" evidence="8">
    <location>
        <begin position="244"/>
        <end position="330"/>
    </location>
</feature>
<dbReference type="InterPro" id="IPR037066">
    <property type="entry name" value="Plug_dom_sf"/>
</dbReference>
<dbReference type="InterPro" id="IPR012910">
    <property type="entry name" value="Plug_dom"/>
</dbReference>
<accession>A0A1W1Z729</accession>
<dbReference type="SUPFAM" id="SSF56935">
    <property type="entry name" value="Porins"/>
    <property type="match status" value="1"/>
</dbReference>
<dbReference type="InterPro" id="IPR023997">
    <property type="entry name" value="TonB-dep_OMP_SusC/RagA_CS"/>
</dbReference>
<evidence type="ECO:0000256" key="3">
    <source>
        <dbReference type="ARBA" id="ARBA00022452"/>
    </source>
</evidence>
<dbReference type="NCBIfam" id="TIGR04056">
    <property type="entry name" value="OMP_RagA_SusC"/>
    <property type="match status" value="1"/>
</dbReference>
<evidence type="ECO:0000256" key="5">
    <source>
        <dbReference type="ARBA" id="ARBA00023136"/>
    </source>
</evidence>